<proteinExistence type="predicted"/>
<evidence type="ECO:0000313" key="2">
    <source>
        <dbReference type="Proteomes" id="UP000323646"/>
    </source>
</evidence>
<name>A0A5D6W0B8_9FIRM</name>
<keyword evidence="2" id="KW-1185">Reference proteome</keyword>
<dbReference type="AlphaFoldDB" id="A0A5D6W0B8"/>
<dbReference type="EMBL" id="VTOY01000016">
    <property type="protein sequence ID" value="TYZ20188.1"/>
    <property type="molecule type" value="Genomic_DNA"/>
</dbReference>
<evidence type="ECO:0000313" key="1">
    <source>
        <dbReference type="EMBL" id="TYZ20188.1"/>
    </source>
</evidence>
<gene>
    <name evidence="1" type="ORF">FZ040_12125</name>
</gene>
<dbReference type="RefSeq" id="WP_149172232.1">
    <property type="nucleotide sequence ID" value="NZ_VTOY01000016.1"/>
</dbReference>
<comment type="caution">
    <text evidence="1">The sequence shown here is derived from an EMBL/GenBank/DDBJ whole genome shotgun (WGS) entry which is preliminary data.</text>
</comment>
<accession>A0A5D6W0B8</accession>
<dbReference type="OrthoDB" id="1663075at2"/>
<reference evidence="1 2" key="1">
    <citation type="submission" date="2019-08" db="EMBL/GenBank/DDBJ databases">
        <title>Selenomonas sp. mPRGC5 and Selenomonas sp. mPRGC8 isolated from ruminal fluid of dairy goat (Capra hircus).</title>
        <authorList>
            <person name="Poothong S."/>
            <person name="Nuengjamnong C."/>
            <person name="Tanasupawat S."/>
        </authorList>
    </citation>
    <scope>NUCLEOTIDE SEQUENCE [LARGE SCALE GENOMIC DNA]</scope>
    <source>
        <strain evidence="2">mPRGC5</strain>
    </source>
</reference>
<dbReference type="Proteomes" id="UP000323646">
    <property type="component" value="Unassembled WGS sequence"/>
</dbReference>
<organism evidence="1 2">
    <name type="scientific">Selenomonas ruminis</name>
    <dbReference type="NCBI Taxonomy" id="2593411"/>
    <lineage>
        <taxon>Bacteria</taxon>
        <taxon>Bacillati</taxon>
        <taxon>Bacillota</taxon>
        <taxon>Negativicutes</taxon>
        <taxon>Selenomonadales</taxon>
        <taxon>Selenomonadaceae</taxon>
        <taxon>Selenomonas</taxon>
    </lineage>
</organism>
<protein>
    <submittedName>
        <fullName evidence="1">Uncharacterized protein</fullName>
    </submittedName>
</protein>
<sequence>MSWKEYDLSNNTVADWLPWGGLTLPHVVQEKDGSYFGVIRYKALPEESAAGIELPHFKEGWSLWLERQHVPLGEDGLYIVLCWNPFISKMGYAVNRLNKDMLVKAEDAGIYFATVLDDFAENLGKVTEASVLEYQDVIDFMSFAIAYNEQKIIMPEVPLYLDALLSQDLDLNLSGNSIELGGKETVAVSLAAPLPLKQEETLLHAVDRLPFRFVQRLLIMGPEKAEKKLMSYMSKWCGGRKSVKKLIKAPLLGELTGLYANTLFLLTDKGQGKEMERYIREVLNRLEALYIVEDYNRKDVWWGSLPGLFRANLTPPQMSFSGLNELMTHYRKEA</sequence>